<reference evidence="1 2" key="1">
    <citation type="journal article" date="2003" name="Nat. Genet.">
        <title>Comparative analysis of the genome sequences of Bordetella pertussis, Bordetella parapertussis and Bordetella bronchiseptica.</title>
        <authorList>
            <person name="Parkhill J."/>
            <person name="Sebaihia M."/>
            <person name="Preston A."/>
            <person name="Murphy L.D."/>
            <person name="Thomson N.R."/>
            <person name="Harris D.E."/>
            <person name="Holden M.T.G."/>
            <person name="Churcher C.M."/>
            <person name="Bentley S.D."/>
            <person name="Mungall K.L."/>
            <person name="Cerdeno-Tarraga A.-M."/>
            <person name="Temple L."/>
            <person name="James K.D."/>
            <person name="Harris B."/>
            <person name="Quail M.A."/>
            <person name="Achtman M."/>
            <person name="Atkin R."/>
            <person name="Baker S."/>
            <person name="Basham D."/>
            <person name="Bason N."/>
            <person name="Cherevach I."/>
            <person name="Chillingworth T."/>
            <person name="Collins M."/>
            <person name="Cronin A."/>
            <person name="Davis P."/>
            <person name="Doggett J."/>
            <person name="Feltwell T."/>
            <person name="Goble A."/>
            <person name="Hamlin N."/>
            <person name="Hauser H."/>
            <person name="Holroyd S."/>
            <person name="Jagels K."/>
            <person name="Leather S."/>
            <person name="Moule S."/>
            <person name="Norberczak H."/>
            <person name="O'Neil S."/>
            <person name="Ormond D."/>
            <person name="Price C."/>
            <person name="Rabbinowitsch E."/>
            <person name="Rutter S."/>
            <person name="Sanders M."/>
            <person name="Saunders D."/>
            <person name="Seeger K."/>
            <person name="Sharp S."/>
            <person name="Simmonds M."/>
            <person name="Skelton J."/>
            <person name="Squares R."/>
            <person name="Squares S."/>
            <person name="Stevens K."/>
            <person name="Unwin L."/>
            <person name="Whitehead S."/>
            <person name="Barrell B.G."/>
            <person name="Maskell D.J."/>
        </authorList>
    </citation>
    <scope>NUCLEOTIDE SEQUENCE [LARGE SCALE GENOMIC DNA]</scope>
    <source>
        <strain evidence="1 2">ATCC BAA-588 / NCTC 13252 / RB50</strain>
    </source>
</reference>
<dbReference type="RefSeq" id="WP_003807914.1">
    <property type="nucleotide sequence ID" value="NC_002927.3"/>
</dbReference>
<protein>
    <submittedName>
        <fullName evidence="1">Uncharacterized protein</fullName>
    </submittedName>
</protein>
<name>A0A0H3LHG1_BORBR</name>
<gene>
    <name evidence="1" type="ordered locus">BB0561</name>
</gene>
<dbReference type="GeneID" id="56480769"/>
<dbReference type="KEGG" id="bbr:BB0561"/>
<sequence>MSLHEPNSLPLAPRIPSTAVLAIWNDIDPEIASEYELWYQHDHIRDRAGTPGFRSARRYQRVAGAGREYFTFSDLESIEASRSPAYLERLRNPTEWTRRMMPHFRRLIRTASHVSIDCGEGTGGIAGTAVFDTVAGDRLAAIRTLIQAEAERAVRQAGVTRLRLFEGDAQATGVPNPEAALRPDPPRTAGLALVLEGTSGKAVADQLRNLCAMPLLAALPEVMPASIYQLIYSSQS</sequence>
<organism evidence="1 2">
    <name type="scientific">Bordetella bronchiseptica (strain ATCC BAA-588 / NCTC 13252 / RB50)</name>
    <name type="common">Alcaligenes bronchisepticus</name>
    <dbReference type="NCBI Taxonomy" id="257310"/>
    <lineage>
        <taxon>Bacteria</taxon>
        <taxon>Pseudomonadati</taxon>
        <taxon>Pseudomonadota</taxon>
        <taxon>Betaproteobacteria</taxon>
        <taxon>Burkholderiales</taxon>
        <taxon>Alcaligenaceae</taxon>
        <taxon>Bordetella</taxon>
    </lineage>
</organism>
<proteinExistence type="predicted"/>
<evidence type="ECO:0000313" key="2">
    <source>
        <dbReference type="Proteomes" id="UP000001027"/>
    </source>
</evidence>
<accession>A0A0H3LHG1</accession>
<dbReference type="eggNOG" id="ENOG5032SHA">
    <property type="taxonomic scope" value="Bacteria"/>
</dbReference>
<dbReference type="HOGENOM" id="CLU_089364_1_0_4"/>
<evidence type="ECO:0000313" key="1">
    <source>
        <dbReference type="EMBL" id="CAE31061.1"/>
    </source>
</evidence>
<dbReference type="Proteomes" id="UP000001027">
    <property type="component" value="Chromosome"/>
</dbReference>
<dbReference type="AlphaFoldDB" id="A0A0H3LHG1"/>
<dbReference type="EMBL" id="BX640438">
    <property type="protein sequence ID" value="CAE31061.1"/>
    <property type="molecule type" value="Genomic_DNA"/>
</dbReference>